<dbReference type="Pfam" id="PF00561">
    <property type="entry name" value="Abhydrolase_1"/>
    <property type="match status" value="1"/>
</dbReference>
<comment type="caution">
    <text evidence="2">The sequence shown here is derived from an EMBL/GenBank/DDBJ whole genome shotgun (WGS) entry which is preliminary data.</text>
</comment>
<organism evidence="2 3">
    <name type="scientific">Streptococcus dentapri</name>
    <dbReference type="NCBI Taxonomy" id="573564"/>
    <lineage>
        <taxon>Bacteria</taxon>
        <taxon>Bacillati</taxon>
        <taxon>Bacillota</taxon>
        <taxon>Bacilli</taxon>
        <taxon>Lactobacillales</taxon>
        <taxon>Streptococcaceae</taxon>
        <taxon>Streptococcus</taxon>
    </lineage>
</organism>
<dbReference type="Proteomes" id="UP001595901">
    <property type="component" value="Unassembled WGS sequence"/>
</dbReference>
<keyword evidence="3" id="KW-1185">Reference proteome</keyword>
<dbReference type="GO" id="GO:0016787">
    <property type="term" value="F:hydrolase activity"/>
    <property type="evidence" value="ECO:0007669"/>
    <property type="project" value="UniProtKB-KW"/>
</dbReference>
<dbReference type="Gene3D" id="3.40.50.1820">
    <property type="entry name" value="alpha/beta hydrolase"/>
    <property type="match status" value="1"/>
</dbReference>
<evidence type="ECO:0000259" key="1">
    <source>
        <dbReference type="Pfam" id="PF00561"/>
    </source>
</evidence>
<dbReference type="RefSeq" id="WP_380430784.1">
    <property type="nucleotide sequence ID" value="NZ_JBHSAC010000035.1"/>
</dbReference>
<proteinExistence type="predicted"/>
<protein>
    <submittedName>
        <fullName evidence="2">Alpha/beta fold hydrolase</fullName>
    </submittedName>
</protein>
<gene>
    <name evidence="2" type="ORF">ACFOSE_03700</name>
</gene>
<evidence type="ECO:0000313" key="2">
    <source>
        <dbReference type="EMBL" id="MFC3931894.1"/>
    </source>
</evidence>
<reference evidence="3" key="1">
    <citation type="journal article" date="2019" name="Int. J. Syst. Evol. Microbiol.">
        <title>The Global Catalogue of Microorganisms (GCM) 10K type strain sequencing project: providing services to taxonomists for standard genome sequencing and annotation.</title>
        <authorList>
            <consortium name="The Broad Institute Genomics Platform"/>
            <consortium name="The Broad Institute Genome Sequencing Center for Infectious Disease"/>
            <person name="Wu L."/>
            <person name="Ma J."/>
        </authorList>
    </citation>
    <scope>NUCLEOTIDE SEQUENCE [LARGE SCALE GENOMIC DNA]</scope>
    <source>
        <strain evidence="3">CCUG 58728</strain>
    </source>
</reference>
<dbReference type="EMBL" id="JBHSAC010000035">
    <property type="protein sequence ID" value="MFC3931894.1"/>
    <property type="molecule type" value="Genomic_DNA"/>
</dbReference>
<evidence type="ECO:0000313" key="3">
    <source>
        <dbReference type="Proteomes" id="UP001595901"/>
    </source>
</evidence>
<dbReference type="SUPFAM" id="SSF53474">
    <property type="entry name" value="alpha/beta-Hydrolases"/>
    <property type="match status" value="1"/>
</dbReference>
<dbReference type="InterPro" id="IPR000073">
    <property type="entry name" value="AB_hydrolase_1"/>
</dbReference>
<keyword evidence="2" id="KW-0378">Hydrolase</keyword>
<feature type="domain" description="AB hydrolase-1" evidence="1">
    <location>
        <begin position="17"/>
        <end position="79"/>
    </location>
</feature>
<dbReference type="InterPro" id="IPR029058">
    <property type="entry name" value="AB_hydrolase_fold"/>
</dbReference>
<sequence>MLTFPFPDNLPTNSEQVNAIKELMDKLCINKATFIGISYGTLLAQLFTKNFPEYVDKLVLISGAGLTSETKLSLKKYKFIFKLSIISAKILPFKLVRKMIIKKSIKNLTNRNETKQKKSLIEFSVNKLYKDCSKETVMNMGYLLLNLFGSENCQSTDFDFLDSKTLLIFPENDFFPKEAQIALLNLMKNPEVIWIESGAHGDPLFDDNYLKIIEVFLNRG</sequence>
<name>A0ABV8D039_9STRE</name>
<accession>A0ABV8D039</accession>